<organism evidence="3 4">
    <name type="scientific">Nocardioides oleivorans</name>
    <dbReference type="NCBI Taxonomy" id="273676"/>
    <lineage>
        <taxon>Bacteria</taxon>
        <taxon>Bacillati</taxon>
        <taxon>Actinomycetota</taxon>
        <taxon>Actinomycetes</taxon>
        <taxon>Propionibacteriales</taxon>
        <taxon>Nocardioidaceae</taxon>
        <taxon>Nocardioides</taxon>
    </lineage>
</organism>
<keyword evidence="1" id="KW-0732">Signal</keyword>
<feature type="domain" description="LTD" evidence="2">
    <location>
        <begin position="29"/>
        <end position="177"/>
    </location>
</feature>
<proteinExistence type="predicted"/>
<feature type="chain" id="PRO_5020810166" evidence="1">
    <location>
        <begin position="36"/>
        <end position="1141"/>
    </location>
</feature>
<dbReference type="Pfam" id="PF16640">
    <property type="entry name" value="Big_3_5"/>
    <property type="match status" value="1"/>
</dbReference>
<dbReference type="RefSeq" id="WP_129401667.1">
    <property type="nucleotide sequence ID" value="NZ_SDWT01000002.1"/>
</dbReference>
<dbReference type="Gene3D" id="3.60.10.10">
    <property type="entry name" value="Endonuclease/exonuclease/phosphatase"/>
    <property type="match status" value="1"/>
</dbReference>
<dbReference type="GO" id="GO:0005509">
    <property type="term" value="F:calcium ion binding"/>
    <property type="evidence" value="ECO:0007669"/>
    <property type="project" value="InterPro"/>
</dbReference>
<dbReference type="CDD" id="cd10283">
    <property type="entry name" value="MnuA_DNase1-like"/>
    <property type="match status" value="1"/>
</dbReference>
<reference evidence="3 4" key="1">
    <citation type="submission" date="2019-01" db="EMBL/GenBank/DDBJ databases">
        <title>Novel species of Nocardioides.</title>
        <authorList>
            <person name="Liu Q."/>
            <person name="Xin Y.-H."/>
        </authorList>
    </citation>
    <scope>NUCLEOTIDE SEQUENCE [LARGE SCALE GENOMIC DNA]</scope>
    <source>
        <strain evidence="3 4">CGMCC 4.6882</strain>
    </source>
</reference>
<dbReference type="CDD" id="cd04486">
    <property type="entry name" value="YhcR_OBF_like"/>
    <property type="match status" value="1"/>
</dbReference>
<dbReference type="InterPro" id="IPR015919">
    <property type="entry name" value="Cadherin-like_sf"/>
</dbReference>
<dbReference type="InterPro" id="IPR036691">
    <property type="entry name" value="Endo/exonu/phosph_ase_sf"/>
</dbReference>
<comment type="caution">
    <text evidence="3">The sequence shown here is derived from an EMBL/GenBank/DDBJ whole genome shotgun (WGS) entry which is preliminary data.</text>
</comment>
<evidence type="ECO:0000313" key="4">
    <source>
        <dbReference type="Proteomes" id="UP000294071"/>
    </source>
</evidence>
<evidence type="ECO:0000256" key="1">
    <source>
        <dbReference type="SAM" id="SignalP"/>
    </source>
</evidence>
<dbReference type="GO" id="GO:0004519">
    <property type="term" value="F:endonuclease activity"/>
    <property type="evidence" value="ECO:0007669"/>
    <property type="project" value="UniProtKB-KW"/>
</dbReference>
<sequence length="1141" mass="117230">MRTPAPLSPRHLAAGVGLALLAAGLTPLVAAPAHANPAGTGLVISEVYGAGGFAASGDLPTSAFTHDYIELYNPTSSPVDLSTWAVFYGSATRATGASVSNKTNLTGTIPAHGHYLIQGSGNAANGAPLPTPDVTGSLSLASASGLVILSNQQTSLTPTTGDIKGATGVVDAVGYGTANTFETANQGTVLSGTSAATRTSAGADTDSNLADFTVAAPDPENTSDVDGEPQPTVLEATFPGNKSGQVGAAITPFTLGATGGTSPYTWTATGLPAGVSISPAGQVSGTPTATGTTTVTATATDSATPTAATDDVTFTFTITAAASLIAIAQVQGTGATTPFAGQQVKTQGVVTASYPTGGLNGFYIQTPGGDTVNASDAIFVYGGTSGFATYPAVGDSVEVTGQASEFSGATQISASQSGVVPIGSLGTVTPKTSIPGTECALPGTTCLTGTALDEAREVAEGELFQPTAPWTATDVYDGGPYYSDGTNSGAFRGEIGVVANSSKPLVAPTEVIDAQATAQVAERKAYNDAHRIILDDASSWTYSTTQNADKPFPWFTAAHSVRVGSAITFPKPVVFTFGFNAWRILPQAQVVGDSTGTVDFSQTRPAAPENVGGDVKLATFNVLNFFPTTGEEFVASGLGTCSFYTDRAANPISNNQCNPNGPRGAANDANLVRQRDKIVAAINTAAADIVSLEELENSVKFGKDRDFAINALVTALNADAGAGTWAAVPSPATLPPLAEQDVIRNGFIYKPARVALVGESVVLSDQSSAGGPFEDAREPLAQAFKQVGTSDARAFAVIVNHFKSKGSGTADPFGQGNANDRRILQAQGLVTFADSFKAARGISRVFLAGDFNAYSEEDPIQILKAAGYTNLESTSKPDEETYNFDGMVGSLDHVLANGPALKDVNAVDIWDINGYESVYYEYARFNSNVTNLYAPNPFRSSDHSPEIVGINTARDNVTVTGTARDVVYGKAGSISVKVAPADATGTVVASLGRDRVGSTSLVSGQGTIALAAKSLPVGRHTLTLAYSGDATHKPATSTVTLRVKKAKASISTKVRPKKIKATKVRATIAVTIDARGFTPTGKVTVKVAGETYRATVRKGKAVVRLDRFKKPGKYTAKVAYSGDATTTSASKRITIKVKPRR</sequence>
<dbReference type="GO" id="GO:0016020">
    <property type="term" value="C:membrane"/>
    <property type="evidence" value="ECO:0007669"/>
    <property type="project" value="InterPro"/>
</dbReference>
<dbReference type="Gene3D" id="2.60.40.10">
    <property type="entry name" value="Immunoglobulins"/>
    <property type="match status" value="3"/>
</dbReference>
<dbReference type="InterPro" id="IPR001322">
    <property type="entry name" value="Lamin_tail_dom"/>
</dbReference>
<dbReference type="AlphaFoldDB" id="A0A4V1RKE5"/>
<dbReference type="SUPFAM" id="SSF56219">
    <property type="entry name" value="DNase I-like"/>
    <property type="match status" value="1"/>
</dbReference>
<dbReference type="PANTHER" id="PTHR42834:SF1">
    <property type="entry name" value="ENDONUCLEASE_EXONUCLEASE_PHOSPHATASE FAMILY PROTEIN (AFU_ORTHOLOGUE AFUA_3G09210)"/>
    <property type="match status" value="1"/>
</dbReference>
<keyword evidence="3" id="KW-0255">Endonuclease</keyword>
<dbReference type="InterPro" id="IPR013783">
    <property type="entry name" value="Ig-like_fold"/>
</dbReference>
<keyword evidence="3" id="KW-0378">Hydrolase</keyword>
<accession>A0A4V1RKE5</accession>
<keyword evidence="3" id="KW-0540">Nuclease</keyword>
<dbReference type="Pfam" id="PF00932">
    <property type="entry name" value="LTD"/>
    <property type="match status" value="1"/>
</dbReference>
<evidence type="ECO:0000313" key="3">
    <source>
        <dbReference type="EMBL" id="RYB92002.1"/>
    </source>
</evidence>
<dbReference type="InterPro" id="IPR047971">
    <property type="entry name" value="ExeM-like"/>
</dbReference>
<dbReference type="InterPro" id="IPR005135">
    <property type="entry name" value="Endo/exonuclease/phosphatase"/>
</dbReference>
<dbReference type="Pfam" id="PF03372">
    <property type="entry name" value="Exo_endo_phos"/>
    <property type="match status" value="1"/>
</dbReference>
<dbReference type="EMBL" id="SDWT01000002">
    <property type="protein sequence ID" value="RYB92002.1"/>
    <property type="molecule type" value="Genomic_DNA"/>
</dbReference>
<protein>
    <submittedName>
        <fullName evidence="3">ExeM/NucH family extracellular endonuclease</fullName>
    </submittedName>
</protein>
<dbReference type="SUPFAM" id="SSF49313">
    <property type="entry name" value="Cadherin-like"/>
    <property type="match status" value="1"/>
</dbReference>
<name>A0A4V1RKE5_9ACTN</name>
<dbReference type="NCBIfam" id="NF033681">
    <property type="entry name" value="ExeM_NucH_DNase"/>
    <property type="match status" value="1"/>
</dbReference>
<evidence type="ECO:0000259" key="2">
    <source>
        <dbReference type="PROSITE" id="PS51841"/>
    </source>
</evidence>
<dbReference type="OrthoDB" id="1016457at2"/>
<dbReference type="GO" id="GO:0005975">
    <property type="term" value="P:carbohydrate metabolic process"/>
    <property type="evidence" value="ECO:0007669"/>
    <property type="project" value="UniProtKB-ARBA"/>
</dbReference>
<dbReference type="Proteomes" id="UP000294071">
    <property type="component" value="Unassembled WGS sequence"/>
</dbReference>
<keyword evidence="4" id="KW-1185">Reference proteome</keyword>
<dbReference type="PANTHER" id="PTHR42834">
    <property type="entry name" value="ENDONUCLEASE/EXONUCLEASE/PHOSPHATASE FAMILY PROTEIN (AFU_ORTHOLOGUE AFUA_3G09210)"/>
    <property type="match status" value="1"/>
</dbReference>
<dbReference type="InterPro" id="IPR032109">
    <property type="entry name" value="Big_3_5"/>
</dbReference>
<feature type="signal peptide" evidence="1">
    <location>
        <begin position="1"/>
        <end position="35"/>
    </location>
</feature>
<dbReference type="PROSITE" id="PS51841">
    <property type="entry name" value="LTD"/>
    <property type="match status" value="1"/>
</dbReference>
<gene>
    <name evidence="3" type="ORF">EUA93_18020</name>
</gene>